<proteinExistence type="predicted"/>
<dbReference type="InterPro" id="IPR013216">
    <property type="entry name" value="Methyltransf_11"/>
</dbReference>
<dbReference type="AlphaFoldDB" id="A0AA96VKD4"/>
<organism evidence="2 3">
    <name type="scientific">Methanimicrococcus stummii</name>
    <dbReference type="NCBI Taxonomy" id="3028294"/>
    <lineage>
        <taxon>Archaea</taxon>
        <taxon>Methanobacteriati</taxon>
        <taxon>Methanobacteriota</taxon>
        <taxon>Stenosarchaea group</taxon>
        <taxon>Methanomicrobia</taxon>
        <taxon>Methanosarcinales</taxon>
        <taxon>Methanosarcinaceae</taxon>
        <taxon>Methanimicrococcus</taxon>
    </lineage>
</organism>
<reference evidence="2 3" key="1">
    <citation type="submission" date="2023-07" db="EMBL/GenBank/DDBJ databases">
        <title>Closed genome sequence of Methanimicrococcus sp. Es2.</title>
        <authorList>
            <person name="Protasov E."/>
            <person name="Platt K."/>
            <person name="Reeh H."/>
            <person name="Poehlein A."/>
            <person name="Daniel R."/>
            <person name="Brune A."/>
        </authorList>
    </citation>
    <scope>NUCLEOTIDE SEQUENCE [LARGE SCALE GENOMIC DNA]</scope>
    <source>
        <strain evidence="2 3">Es2</strain>
    </source>
</reference>
<dbReference type="GO" id="GO:0008757">
    <property type="term" value="F:S-adenosylmethionine-dependent methyltransferase activity"/>
    <property type="evidence" value="ECO:0007669"/>
    <property type="project" value="InterPro"/>
</dbReference>
<dbReference type="Pfam" id="PF08241">
    <property type="entry name" value="Methyltransf_11"/>
    <property type="match status" value="1"/>
</dbReference>
<accession>A0AA96VKD4</accession>
<dbReference type="RefSeq" id="WP_316559529.1">
    <property type="nucleotide sequence ID" value="NZ_CP131062.1"/>
</dbReference>
<feature type="domain" description="Methyltransferase type 11" evidence="1">
    <location>
        <begin position="40"/>
        <end position="144"/>
    </location>
</feature>
<dbReference type="GeneID" id="85196592"/>
<dbReference type="SUPFAM" id="SSF53335">
    <property type="entry name" value="S-adenosyl-L-methionine-dependent methyltransferases"/>
    <property type="match status" value="1"/>
</dbReference>
<evidence type="ECO:0000259" key="1">
    <source>
        <dbReference type="Pfam" id="PF08241"/>
    </source>
</evidence>
<sequence>MTVSKKDVSAWDLEYAHLKWGGLAELSWIQNRLADDSFLLDAGSGEGRYLRNFCFKFPCVGIDISKTALARSMESISKSAGANKTFSNPNPDHIVSNISALPFANESFDGVLCLGVLQHLFLKDREKAAAEFYRVLKNGGRVFFEAFGEEDMRCSGAPAVLNETNETEPRTFERQNGIIYHYFEESEIRDLFEKIGFKTIDLQSLKKEKRYNGENYIRHHYRAVFEK</sequence>
<name>A0AA96VKD4_9EURY</name>
<dbReference type="PANTHER" id="PTHR43591:SF110">
    <property type="entry name" value="RHODANESE DOMAIN-CONTAINING PROTEIN"/>
    <property type="match status" value="1"/>
</dbReference>
<dbReference type="Gene3D" id="3.40.50.150">
    <property type="entry name" value="Vaccinia Virus protein VP39"/>
    <property type="match status" value="1"/>
</dbReference>
<evidence type="ECO:0000313" key="2">
    <source>
        <dbReference type="EMBL" id="WNY27962.1"/>
    </source>
</evidence>
<dbReference type="PANTHER" id="PTHR43591">
    <property type="entry name" value="METHYLTRANSFERASE"/>
    <property type="match status" value="1"/>
</dbReference>
<gene>
    <name evidence="2" type="ORF">MmiEs2_01410</name>
</gene>
<keyword evidence="3" id="KW-1185">Reference proteome</keyword>
<evidence type="ECO:0000313" key="3">
    <source>
        <dbReference type="Proteomes" id="UP001302662"/>
    </source>
</evidence>
<dbReference type="KEGG" id="mees:MmiEs2_01410"/>
<dbReference type="CDD" id="cd02440">
    <property type="entry name" value="AdoMet_MTases"/>
    <property type="match status" value="1"/>
</dbReference>
<dbReference type="InterPro" id="IPR029063">
    <property type="entry name" value="SAM-dependent_MTases_sf"/>
</dbReference>
<dbReference type="Proteomes" id="UP001302662">
    <property type="component" value="Chromosome"/>
</dbReference>
<dbReference type="EMBL" id="CP131062">
    <property type="protein sequence ID" value="WNY27962.1"/>
    <property type="molecule type" value="Genomic_DNA"/>
</dbReference>
<protein>
    <recommendedName>
        <fullName evidence="1">Methyltransferase type 11 domain-containing protein</fullName>
    </recommendedName>
</protein>